<accession>A0A5J5G2B9</accession>
<reference evidence="6 7" key="1">
    <citation type="submission" date="2019-09" db="EMBL/GenBank/DDBJ databases">
        <authorList>
            <person name="Li Y."/>
        </authorList>
    </citation>
    <scope>NUCLEOTIDE SEQUENCE [LARGE SCALE GENOMIC DNA]</scope>
    <source>
        <strain evidence="6 7">L3-3HA</strain>
    </source>
</reference>
<evidence type="ECO:0000256" key="4">
    <source>
        <dbReference type="ARBA" id="ARBA00023163"/>
    </source>
</evidence>
<dbReference type="RefSeq" id="WP_150434322.1">
    <property type="nucleotide sequence ID" value="NZ_VYKJ01000003.1"/>
</dbReference>
<dbReference type="InterPro" id="IPR035919">
    <property type="entry name" value="EAL_sf"/>
</dbReference>
<dbReference type="PANTHER" id="PTHR33121">
    <property type="entry name" value="CYCLIC DI-GMP PHOSPHODIESTERASE PDEF"/>
    <property type="match status" value="1"/>
</dbReference>
<gene>
    <name evidence="6" type="ORF">FJU30_07250</name>
</gene>
<evidence type="ECO:0000256" key="1">
    <source>
        <dbReference type="ARBA" id="ARBA00010927"/>
    </source>
</evidence>
<comment type="similarity">
    <text evidence="1">Belongs to the YdiV family.</text>
</comment>
<name>A0A5J5G2B9_9GAMM</name>
<evidence type="ECO:0000256" key="3">
    <source>
        <dbReference type="ARBA" id="ARBA00023015"/>
    </source>
</evidence>
<organism evidence="6 7">
    <name type="scientific">Affinibrenneria salicis</name>
    <dbReference type="NCBI Taxonomy" id="2590031"/>
    <lineage>
        <taxon>Bacteria</taxon>
        <taxon>Pseudomonadati</taxon>
        <taxon>Pseudomonadota</taxon>
        <taxon>Gammaproteobacteria</taxon>
        <taxon>Enterobacterales</taxon>
        <taxon>Pectobacteriaceae</taxon>
        <taxon>Affinibrenneria</taxon>
    </lineage>
</organism>
<dbReference type="Proteomes" id="UP000335415">
    <property type="component" value="Unassembled WGS sequence"/>
</dbReference>
<dbReference type="Pfam" id="PF00563">
    <property type="entry name" value="EAL"/>
    <property type="match status" value="1"/>
</dbReference>
<keyword evidence="2" id="KW-0678">Repressor</keyword>
<feature type="domain" description="EAL" evidence="5">
    <location>
        <begin position="1"/>
        <end position="232"/>
    </location>
</feature>
<dbReference type="PANTHER" id="PTHR33121:SF69">
    <property type="entry name" value="ANTI-FLHC(2)FLHD(4) FACTOR YDIV-RELATED"/>
    <property type="match status" value="1"/>
</dbReference>
<dbReference type="SMART" id="SM00052">
    <property type="entry name" value="EAL"/>
    <property type="match status" value="1"/>
</dbReference>
<dbReference type="Gene3D" id="3.20.20.450">
    <property type="entry name" value="EAL domain"/>
    <property type="match status" value="1"/>
</dbReference>
<keyword evidence="4" id="KW-0804">Transcription</keyword>
<evidence type="ECO:0000256" key="2">
    <source>
        <dbReference type="ARBA" id="ARBA00022491"/>
    </source>
</evidence>
<dbReference type="OrthoDB" id="6505665at2"/>
<dbReference type="SUPFAM" id="SSF141868">
    <property type="entry name" value="EAL domain-like"/>
    <property type="match status" value="1"/>
</dbReference>
<dbReference type="InterPro" id="IPR050706">
    <property type="entry name" value="Cyclic-di-GMP_PDE-like"/>
</dbReference>
<dbReference type="EMBL" id="VYKJ01000003">
    <property type="protein sequence ID" value="KAA9001047.1"/>
    <property type="molecule type" value="Genomic_DNA"/>
</dbReference>
<comment type="caution">
    <text evidence="6">The sequence shown here is derived from an EMBL/GenBank/DDBJ whole genome shotgun (WGS) entry which is preliminary data.</text>
</comment>
<dbReference type="AlphaFoldDB" id="A0A5J5G2B9"/>
<dbReference type="PROSITE" id="PS50883">
    <property type="entry name" value="EAL"/>
    <property type="match status" value="1"/>
</dbReference>
<keyword evidence="3" id="KW-0805">Transcription regulation</keyword>
<proteinExistence type="inferred from homology"/>
<dbReference type="InterPro" id="IPR001633">
    <property type="entry name" value="EAL_dom"/>
</dbReference>
<evidence type="ECO:0000313" key="7">
    <source>
        <dbReference type="Proteomes" id="UP000335415"/>
    </source>
</evidence>
<evidence type="ECO:0000313" key="6">
    <source>
        <dbReference type="EMBL" id="KAA9001047.1"/>
    </source>
</evidence>
<evidence type="ECO:0000259" key="5">
    <source>
        <dbReference type="PROSITE" id="PS50883"/>
    </source>
</evidence>
<protein>
    <submittedName>
        <fullName evidence="6">EAL domain-containing protein</fullName>
    </submittedName>
</protein>
<keyword evidence="7" id="KW-1185">Reference proteome</keyword>
<sequence length="232" mass="26717">MLKLRFSILCEYIAEPIRELDGKLLGVEVLTRFNTGSFTQGRIDAEYFVSRLIVDTKRRLLTSQLQEIGRKAAFFIRYRLLCSVNIDFDMASIILDNQEVRDLLDNLPFVRLEISERFPNLDAGMKNPTLKALKERYGCLWLDDLGVGNANYEAVQSCCFETVKIDKSFFWHHCNTQMWPAILHNIGLYCDRIIIEGVESYDHLAQMHEQGNIGIQGFLYKGVPLSLVETLI</sequence>
<dbReference type="GO" id="GO:0071111">
    <property type="term" value="F:cyclic-guanylate-specific phosphodiesterase activity"/>
    <property type="evidence" value="ECO:0007669"/>
    <property type="project" value="InterPro"/>
</dbReference>